<organism evidence="1 2">
    <name type="scientific">Dentiscutata heterogama</name>
    <dbReference type="NCBI Taxonomy" id="1316150"/>
    <lineage>
        <taxon>Eukaryota</taxon>
        <taxon>Fungi</taxon>
        <taxon>Fungi incertae sedis</taxon>
        <taxon>Mucoromycota</taxon>
        <taxon>Glomeromycotina</taxon>
        <taxon>Glomeromycetes</taxon>
        <taxon>Diversisporales</taxon>
        <taxon>Gigasporaceae</taxon>
        <taxon>Dentiscutata</taxon>
    </lineage>
</organism>
<gene>
    <name evidence="1" type="ORF">DHETER_LOCUS12460</name>
</gene>
<comment type="caution">
    <text evidence="1">The sequence shown here is derived from an EMBL/GenBank/DDBJ whole genome shotgun (WGS) entry which is preliminary data.</text>
</comment>
<feature type="non-terminal residue" evidence="1">
    <location>
        <position position="1"/>
    </location>
</feature>
<accession>A0ACA9PPX3</accession>
<reference evidence="1" key="1">
    <citation type="submission" date="2021-06" db="EMBL/GenBank/DDBJ databases">
        <authorList>
            <person name="Kallberg Y."/>
            <person name="Tangrot J."/>
            <person name="Rosling A."/>
        </authorList>
    </citation>
    <scope>NUCLEOTIDE SEQUENCE</scope>
    <source>
        <strain evidence="1">IL203A</strain>
    </source>
</reference>
<evidence type="ECO:0000313" key="2">
    <source>
        <dbReference type="Proteomes" id="UP000789702"/>
    </source>
</evidence>
<sequence length="51" mass="6168">SDNELLDYYKTSDDYKTTDDKYLNNELVVSQEHISKKKRNREMNLKITLEK</sequence>
<proteinExistence type="predicted"/>
<protein>
    <submittedName>
        <fullName evidence="1">5871_t:CDS:1</fullName>
    </submittedName>
</protein>
<keyword evidence="2" id="KW-1185">Reference proteome</keyword>
<evidence type="ECO:0000313" key="1">
    <source>
        <dbReference type="EMBL" id="CAG8714549.1"/>
    </source>
</evidence>
<feature type="non-terminal residue" evidence="1">
    <location>
        <position position="51"/>
    </location>
</feature>
<dbReference type="EMBL" id="CAJVPU010030633">
    <property type="protein sequence ID" value="CAG8714549.1"/>
    <property type="molecule type" value="Genomic_DNA"/>
</dbReference>
<name>A0ACA9PPX3_9GLOM</name>
<dbReference type="Proteomes" id="UP000789702">
    <property type="component" value="Unassembled WGS sequence"/>
</dbReference>